<feature type="transmembrane region" description="Helical" evidence="7">
    <location>
        <begin position="6"/>
        <end position="23"/>
    </location>
</feature>
<dbReference type="InterPro" id="IPR007341">
    <property type="entry name" value="Transgly_assoc"/>
</dbReference>
<dbReference type="EMBL" id="FQUC01000011">
    <property type="protein sequence ID" value="SHF87450.1"/>
    <property type="molecule type" value="Genomic_DNA"/>
</dbReference>
<protein>
    <recommendedName>
        <fullName evidence="10">Transglycosylase associated protein</fullName>
    </recommendedName>
</protein>
<evidence type="ECO:0000256" key="1">
    <source>
        <dbReference type="ARBA" id="ARBA00004651"/>
    </source>
</evidence>
<keyword evidence="6 7" id="KW-0472">Membrane</keyword>
<dbReference type="GO" id="GO:0005886">
    <property type="term" value="C:plasma membrane"/>
    <property type="evidence" value="ECO:0007669"/>
    <property type="project" value="UniProtKB-SubCell"/>
</dbReference>
<evidence type="ECO:0000313" key="8">
    <source>
        <dbReference type="EMBL" id="SHF87450.1"/>
    </source>
</evidence>
<accession>A0A1M5F769</accession>
<feature type="transmembrane region" description="Helical" evidence="7">
    <location>
        <begin position="30"/>
        <end position="48"/>
    </location>
</feature>
<dbReference type="RefSeq" id="WP_062178975.1">
    <property type="nucleotide sequence ID" value="NZ_BBXL01000006.1"/>
</dbReference>
<keyword evidence="5 7" id="KW-1133">Transmembrane helix</keyword>
<evidence type="ECO:0000256" key="3">
    <source>
        <dbReference type="ARBA" id="ARBA00022475"/>
    </source>
</evidence>
<dbReference type="PANTHER" id="PTHR33884">
    <property type="entry name" value="UPF0410 PROTEIN YMGE"/>
    <property type="match status" value="1"/>
</dbReference>
<evidence type="ECO:0008006" key="10">
    <source>
        <dbReference type="Google" id="ProtNLM"/>
    </source>
</evidence>
<gene>
    <name evidence="8" type="ORF">SAMN05444362_11178</name>
</gene>
<organism evidence="8 9">
    <name type="scientific">Dysgonomonas macrotermitis</name>
    <dbReference type="NCBI Taxonomy" id="1346286"/>
    <lineage>
        <taxon>Bacteria</taxon>
        <taxon>Pseudomonadati</taxon>
        <taxon>Bacteroidota</taxon>
        <taxon>Bacteroidia</taxon>
        <taxon>Bacteroidales</taxon>
        <taxon>Dysgonomonadaceae</taxon>
        <taxon>Dysgonomonas</taxon>
    </lineage>
</organism>
<dbReference type="Proteomes" id="UP000184480">
    <property type="component" value="Unassembled WGS sequence"/>
</dbReference>
<keyword evidence="4 7" id="KW-0812">Transmembrane</keyword>
<sequence>MGSLIYIAIVVGIVTGLLGGLIMKSKSYGILINIATGIAGAVLGIWAIGQLSYTFEEDKYTASIICSVVLSIIIVWLVALLRRKG</sequence>
<keyword evidence="3" id="KW-1003">Cell membrane</keyword>
<reference evidence="9" key="1">
    <citation type="submission" date="2016-11" db="EMBL/GenBank/DDBJ databases">
        <authorList>
            <person name="Varghese N."/>
            <person name="Submissions S."/>
        </authorList>
    </citation>
    <scope>NUCLEOTIDE SEQUENCE [LARGE SCALE GENOMIC DNA]</scope>
    <source>
        <strain evidence="9">DSM 27370</strain>
    </source>
</reference>
<dbReference type="PANTHER" id="PTHR33884:SF3">
    <property type="entry name" value="UPF0410 PROTEIN YMGE"/>
    <property type="match status" value="1"/>
</dbReference>
<evidence type="ECO:0000256" key="2">
    <source>
        <dbReference type="ARBA" id="ARBA00011006"/>
    </source>
</evidence>
<comment type="subcellular location">
    <subcellularLocation>
        <location evidence="1">Cell membrane</location>
        <topology evidence="1">Multi-pass membrane protein</topology>
    </subcellularLocation>
</comment>
<proteinExistence type="inferred from homology"/>
<evidence type="ECO:0000313" key="9">
    <source>
        <dbReference type="Proteomes" id="UP000184480"/>
    </source>
</evidence>
<evidence type="ECO:0000256" key="6">
    <source>
        <dbReference type="ARBA" id="ARBA00023136"/>
    </source>
</evidence>
<evidence type="ECO:0000256" key="5">
    <source>
        <dbReference type="ARBA" id="ARBA00022989"/>
    </source>
</evidence>
<comment type="similarity">
    <text evidence="2">Belongs to the UPF0410 family.</text>
</comment>
<keyword evidence="9" id="KW-1185">Reference proteome</keyword>
<dbReference type="AlphaFoldDB" id="A0A1M5F769"/>
<evidence type="ECO:0000256" key="7">
    <source>
        <dbReference type="SAM" id="Phobius"/>
    </source>
</evidence>
<feature type="transmembrane region" description="Helical" evidence="7">
    <location>
        <begin position="60"/>
        <end position="81"/>
    </location>
</feature>
<dbReference type="OrthoDB" id="9981205at2"/>
<name>A0A1M5F769_9BACT</name>
<evidence type="ECO:0000256" key="4">
    <source>
        <dbReference type="ARBA" id="ARBA00022692"/>
    </source>
</evidence>